<evidence type="ECO:0000256" key="3">
    <source>
        <dbReference type="ARBA" id="ARBA00012556"/>
    </source>
</evidence>
<dbReference type="GO" id="GO:0015926">
    <property type="term" value="F:glucosidase activity"/>
    <property type="evidence" value="ECO:0007669"/>
    <property type="project" value="InterPro"/>
</dbReference>
<name>A0AAD2HGJ6_9AGAR</name>
<dbReference type="Pfam" id="PF07745">
    <property type="entry name" value="Glyco_hydro_53"/>
    <property type="match status" value="1"/>
</dbReference>
<evidence type="ECO:0000313" key="8">
    <source>
        <dbReference type="EMBL" id="CAK5274606.1"/>
    </source>
</evidence>
<keyword evidence="9" id="KW-1185">Reference proteome</keyword>
<evidence type="ECO:0000256" key="6">
    <source>
        <dbReference type="RuleBase" id="RU361192"/>
    </source>
</evidence>
<dbReference type="InterPro" id="IPR011683">
    <property type="entry name" value="Glyco_hydro_53"/>
</dbReference>
<dbReference type="Gene3D" id="3.20.20.80">
    <property type="entry name" value="Glycosidases"/>
    <property type="match status" value="1"/>
</dbReference>
<dbReference type="InterPro" id="IPR017853">
    <property type="entry name" value="GH"/>
</dbReference>
<keyword evidence="4 6" id="KW-0378">Hydrolase</keyword>
<sequence length="359" mass="38237">MATEMAIFECYKGENRVGGRLRSSMRFSLSLFALLSAAASRVQALSYHGADFSSLINLENSGTRYTDGGSPVAFETILKKHGANLARIRVWTSTTDAGYSLNYGLRLAKRAHAAGMTLMVDLHYSDTWADPAHQSIPTGCYTKNVVTSFASQGTPITFLQLGNEINNGLLWPVGQISAHGYSPASQLLHSAASGARAASSSVRTMIHLANGWDASAMSSFYKQIFIPGQLVPADVDSMGFSFYPLYGPGATFSALKTSLQGLVNSYSKDVMVVETNWPAACSGVKLSEPIAVSAAGQETWVKDTRTILQGISGSHGIGLIYWEPGWVGNAALGSGCSDNLLVAYPGATRSSINMFANDM</sequence>
<evidence type="ECO:0000313" key="9">
    <source>
        <dbReference type="Proteomes" id="UP001295794"/>
    </source>
</evidence>
<feature type="signal peptide" evidence="7">
    <location>
        <begin position="1"/>
        <end position="44"/>
    </location>
</feature>
<feature type="chain" id="PRO_5042090576" description="Arabinogalactan endo-beta-1,4-galactanase" evidence="7">
    <location>
        <begin position="45"/>
        <end position="359"/>
    </location>
</feature>
<dbReference type="PANTHER" id="PTHR34983">
    <property type="entry name" value="ARABINOGALACTAN ENDO-BETA-1,4-GALACTANASE A"/>
    <property type="match status" value="1"/>
</dbReference>
<evidence type="ECO:0000256" key="7">
    <source>
        <dbReference type="SAM" id="SignalP"/>
    </source>
</evidence>
<dbReference type="EC" id="3.2.1.89" evidence="3 6"/>
<dbReference type="GO" id="GO:0031218">
    <property type="term" value="F:arabinogalactan endo-1,4-beta-galactosidase activity"/>
    <property type="evidence" value="ECO:0007669"/>
    <property type="project" value="UniProtKB-EC"/>
</dbReference>
<accession>A0AAD2HGJ6</accession>
<organism evidence="8 9">
    <name type="scientific">Mycena citricolor</name>
    <dbReference type="NCBI Taxonomy" id="2018698"/>
    <lineage>
        <taxon>Eukaryota</taxon>
        <taxon>Fungi</taxon>
        <taxon>Dikarya</taxon>
        <taxon>Basidiomycota</taxon>
        <taxon>Agaricomycotina</taxon>
        <taxon>Agaricomycetes</taxon>
        <taxon>Agaricomycetidae</taxon>
        <taxon>Agaricales</taxon>
        <taxon>Marasmiineae</taxon>
        <taxon>Mycenaceae</taxon>
        <taxon>Mycena</taxon>
    </lineage>
</organism>
<proteinExistence type="inferred from homology"/>
<evidence type="ECO:0000256" key="4">
    <source>
        <dbReference type="ARBA" id="ARBA00022801"/>
    </source>
</evidence>
<evidence type="ECO:0000256" key="5">
    <source>
        <dbReference type="ARBA" id="ARBA00023295"/>
    </source>
</evidence>
<dbReference type="EMBL" id="CAVNYO010000403">
    <property type="protein sequence ID" value="CAK5274606.1"/>
    <property type="molecule type" value="Genomic_DNA"/>
</dbReference>
<dbReference type="AlphaFoldDB" id="A0AAD2HGJ6"/>
<evidence type="ECO:0000256" key="1">
    <source>
        <dbReference type="ARBA" id="ARBA00001695"/>
    </source>
</evidence>
<reference evidence="8" key="1">
    <citation type="submission" date="2023-11" db="EMBL/GenBank/DDBJ databases">
        <authorList>
            <person name="De Vega J J."/>
            <person name="De Vega J J."/>
        </authorList>
    </citation>
    <scope>NUCLEOTIDE SEQUENCE</scope>
</reference>
<dbReference type="SUPFAM" id="SSF51445">
    <property type="entry name" value="(Trans)glycosidases"/>
    <property type="match status" value="1"/>
</dbReference>
<dbReference type="Proteomes" id="UP001295794">
    <property type="component" value="Unassembled WGS sequence"/>
</dbReference>
<comment type="catalytic activity">
    <reaction evidence="1 6">
        <text>The enzyme specifically hydrolyzes (1-&gt;4)-beta-D-galactosidic linkages in type I arabinogalactans.</text>
        <dbReference type="EC" id="3.2.1.89"/>
    </reaction>
</comment>
<evidence type="ECO:0000256" key="2">
    <source>
        <dbReference type="ARBA" id="ARBA00010687"/>
    </source>
</evidence>
<comment type="caution">
    <text evidence="8">The sequence shown here is derived from an EMBL/GenBank/DDBJ whole genome shotgun (WGS) entry which is preliminary data.</text>
</comment>
<gene>
    <name evidence="8" type="ORF">MYCIT1_LOCUS21854</name>
</gene>
<comment type="similarity">
    <text evidence="2 6">Belongs to the glycosyl hydrolase 53 family.</text>
</comment>
<keyword evidence="7" id="KW-0732">Signal</keyword>
<dbReference type="PANTHER" id="PTHR34983:SF1">
    <property type="entry name" value="ARABINOGALACTAN ENDO-BETA-1,4-GALACTANASE A"/>
    <property type="match status" value="1"/>
</dbReference>
<protein>
    <recommendedName>
        <fullName evidence="3 6">Arabinogalactan endo-beta-1,4-galactanase</fullName>
        <ecNumber evidence="3 6">3.2.1.89</ecNumber>
    </recommendedName>
</protein>
<keyword evidence="5 6" id="KW-0326">Glycosidase</keyword>
<dbReference type="GO" id="GO:0045490">
    <property type="term" value="P:pectin catabolic process"/>
    <property type="evidence" value="ECO:0007669"/>
    <property type="project" value="TreeGrafter"/>
</dbReference>